<dbReference type="RefSeq" id="WP_188508741.1">
    <property type="nucleotide sequence ID" value="NZ_BMGB01000001.1"/>
</dbReference>
<comment type="subcellular location">
    <subcellularLocation>
        <location evidence="1">Cell envelope</location>
    </subcellularLocation>
</comment>
<dbReference type="EMBL" id="BMGB01000001">
    <property type="protein sequence ID" value="GGA89870.1"/>
    <property type="molecule type" value="Genomic_DNA"/>
</dbReference>
<dbReference type="InterPro" id="IPR053377">
    <property type="entry name" value="Iron_uptake_EfeM/EfeO"/>
</dbReference>
<dbReference type="InterPro" id="IPR050894">
    <property type="entry name" value="EfeM/EfeO_iron_uptake"/>
</dbReference>
<feature type="signal peptide" evidence="4">
    <location>
        <begin position="1"/>
        <end position="32"/>
    </location>
</feature>
<dbReference type="Proteomes" id="UP000606922">
    <property type="component" value="Unassembled WGS sequence"/>
</dbReference>
<dbReference type="NCBIfam" id="NF041757">
    <property type="entry name" value="EfeO"/>
    <property type="match status" value="1"/>
</dbReference>
<keyword evidence="6" id="KW-0449">Lipoprotein</keyword>
<dbReference type="InterPro" id="IPR034981">
    <property type="entry name" value="Imelysin-like_EfeO/Algp7"/>
</dbReference>
<sequence>MNRSTATPIRTRAVFAASMGAAALLALSACVANNPAATGGADATALTVDSSATDCVLSATEAPSGSVSFSIENTGDQVTEFYLLADDELRIVGEVENIGPGITRDLVVQAKPGDYFTVCKPGMVGDGIGKAAFTVTDSGADLAADGDDKELVEAAAANYVAYIKNQVEGLVTSTTTFLDAYRAGDDEAARALYAPTRAAYERIEPVAESFGDLDPKIDFREADVEEGTEWTGWHRIEKDLWQPTAENNGGEAYVPLTADERARFADLLEQDTAALNDAVHESDYTVSIDAISNGAIGLLDEVASGKITGEEEIWSHTDLWDFQANLEGARVAYEGVRDIVEPKDPELVDQLDEEFASLESLLAGYGSLETGFTYYTDLTTEQVKELADGVNALSEPLSKLTAVLVG</sequence>
<evidence type="ECO:0000256" key="2">
    <source>
        <dbReference type="ARBA" id="ARBA00005989"/>
    </source>
</evidence>
<dbReference type="GO" id="GO:0030313">
    <property type="term" value="C:cell envelope"/>
    <property type="evidence" value="ECO:0007669"/>
    <property type="project" value="UniProtKB-SubCell"/>
</dbReference>
<dbReference type="PANTHER" id="PTHR39192">
    <property type="entry name" value="IRON UPTAKE SYSTEM COMPONENT EFEO"/>
    <property type="match status" value="1"/>
</dbReference>
<evidence type="ECO:0000259" key="5">
    <source>
        <dbReference type="Pfam" id="PF09375"/>
    </source>
</evidence>
<keyword evidence="7" id="KW-1185">Reference proteome</keyword>
<evidence type="ECO:0000256" key="4">
    <source>
        <dbReference type="SAM" id="SignalP"/>
    </source>
</evidence>
<keyword evidence="3 4" id="KW-0732">Signal</keyword>
<reference evidence="6" key="2">
    <citation type="submission" date="2020-09" db="EMBL/GenBank/DDBJ databases">
        <authorList>
            <person name="Sun Q."/>
            <person name="Zhou Y."/>
        </authorList>
    </citation>
    <scope>NUCLEOTIDE SEQUENCE</scope>
    <source>
        <strain evidence="6">CGMCC 1.12813</strain>
    </source>
</reference>
<comment type="caution">
    <text evidence="6">The sequence shown here is derived from an EMBL/GenBank/DDBJ whole genome shotgun (WGS) entry which is preliminary data.</text>
</comment>
<dbReference type="PROSITE" id="PS51257">
    <property type="entry name" value="PROKAR_LIPOPROTEIN"/>
    <property type="match status" value="1"/>
</dbReference>
<dbReference type="PANTHER" id="PTHR39192:SF1">
    <property type="entry name" value="IRON UPTAKE SYSTEM COMPONENT EFEO"/>
    <property type="match status" value="1"/>
</dbReference>
<dbReference type="AlphaFoldDB" id="A0A916SAN7"/>
<gene>
    <name evidence="6" type="primary">ycdO</name>
    <name evidence="6" type="ORF">GCM10010979_00720</name>
</gene>
<proteinExistence type="inferred from homology"/>
<name>A0A916SAN7_9MICO</name>
<dbReference type="InterPro" id="IPR018976">
    <property type="entry name" value="Imelysin-like"/>
</dbReference>
<evidence type="ECO:0000313" key="6">
    <source>
        <dbReference type="EMBL" id="GGA89870.1"/>
    </source>
</evidence>
<evidence type="ECO:0000256" key="1">
    <source>
        <dbReference type="ARBA" id="ARBA00004196"/>
    </source>
</evidence>
<dbReference type="CDD" id="cd14656">
    <property type="entry name" value="Imelysin-like_EfeO"/>
    <property type="match status" value="1"/>
</dbReference>
<protein>
    <submittedName>
        <fullName evidence="6">Lipoprotein</fullName>
    </submittedName>
</protein>
<comment type="similarity">
    <text evidence="2">Belongs to the EfeM/EfeO family.</text>
</comment>
<dbReference type="Pfam" id="PF09375">
    <property type="entry name" value="Peptidase_M75"/>
    <property type="match status" value="1"/>
</dbReference>
<dbReference type="InterPro" id="IPR038352">
    <property type="entry name" value="Imelysin_sf"/>
</dbReference>
<evidence type="ECO:0000256" key="3">
    <source>
        <dbReference type="ARBA" id="ARBA00022729"/>
    </source>
</evidence>
<reference evidence="6" key="1">
    <citation type="journal article" date="2014" name="Int. J. Syst. Evol. Microbiol.">
        <title>Complete genome sequence of Corynebacterium casei LMG S-19264T (=DSM 44701T), isolated from a smear-ripened cheese.</title>
        <authorList>
            <consortium name="US DOE Joint Genome Institute (JGI-PGF)"/>
            <person name="Walter F."/>
            <person name="Albersmeier A."/>
            <person name="Kalinowski J."/>
            <person name="Ruckert C."/>
        </authorList>
    </citation>
    <scope>NUCLEOTIDE SEQUENCE</scope>
    <source>
        <strain evidence="6">CGMCC 1.12813</strain>
    </source>
</reference>
<feature type="domain" description="Imelysin-like" evidence="5">
    <location>
        <begin position="155"/>
        <end position="400"/>
    </location>
</feature>
<evidence type="ECO:0000313" key="7">
    <source>
        <dbReference type="Proteomes" id="UP000606922"/>
    </source>
</evidence>
<organism evidence="6 7">
    <name type="scientific">Conyzicola nivalis</name>
    <dbReference type="NCBI Taxonomy" id="1477021"/>
    <lineage>
        <taxon>Bacteria</taxon>
        <taxon>Bacillati</taxon>
        <taxon>Actinomycetota</taxon>
        <taxon>Actinomycetes</taxon>
        <taxon>Micrococcales</taxon>
        <taxon>Microbacteriaceae</taxon>
        <taxon>Conyzicola</taxon>
    </lineage>
</organism>
<dbReference type="Gene3D" id="1.20.1420.20">
    <property type="entry name" value="M75 peptidase, HXXE motif"/>
    <property type="match status" value="1"/>
</dbReference>
<accession>A0A916SAN7</accession>
<feature type="chain" id="PRO_5038469974" evidence="4">
    <location>
        <begin position="33"/>
        <end position="406"/>
    </location>
</feature>